<organism evidence="1 2">
    <name type="scientific">Marchantia polymorpha subsp. ruderalis</name>
    <dbReference type="NCBI Taxonomy" id="1480154"/>
    <lineage>
        <taxon>Eukaryota</taxon>
        <taxon>Viridiplantae</taxon>
        <taxon>Streptophyta</taxon>
        <taxon>Embryophyta</taxon>
        <taxon>Marchantiophyta</taxon>
        <taxon>Marchantiopsida</taxon>
        <taxon>Marchantiidae</taxon>
        <taxon>Marchantiales</taxon>
        <taxon>Marchantiaceae</taxon>
        <taxon>Marchantia</taxon>
    </lineage>
</organism>
<comment type="caution">
    <text evidence="1">The sequence shown here is derived from an EMBL/GenBank/DDBJ whole genome shotgun (WGS) entry which is preliminary data.</text>
</comment>
<evidence type="ECO:0000313" key="1">
    <source>
        <dbReference type="EMBL" id="OAE19610.1"/>
    </source>
</evidence>
<dbReference type="AlphaFoldDB" id="A0A176VFH8"/>
<gene>
    <name evidence="1" type="ORF">AXG93_3756s1160</name>
</gene>
<dbReference type="EMBL" id="LVLJ01003810">
    <property type="protein sequence ID" value="OAE19610.1"/>
    <property type="molecule type" value="Genomic_DNA"/>
</dbReference>
<proteinExistence type="predicted"/>
<accession>A0A176VFH8</accession>
<dbReference type="Proteomes" id="UP000077202">
    <property type="component" value="Unassembled WGS sequence"/>
</dbReference>
<evidence type="ECO:0000313" key="2">
    <source>
        <dbReference type="Proteomes" id="UP000077202"/>
    </source>
</evidence>
<protein>
    <submittedName>
        <fullName evidence="1">Uncharacterized protein</fullName>
    </submittedName>
</protein>
<keyword evidence="2" id="KW-1185">Reference proteome</keyword>
<sequence length="173" mass="18899">MMKDMRKDMKVSVTMVSVEKPSRVDTWPAGLLGYVCKRRALHSWQAVPMTACCRAVAGDSENAPEVGPARMGNRMSADEKASADVEEMAATVAPRTRPSHSHGVPRKLLHRDAQADHQFLAIVLRAYDRATPSTPTPSQEIGSNFSKLLASVQMSDMVTKNHLNSIAVVFVVP</sequence>
<name>A0A176VFH8_MARPO</name>
<reference evidence="1" key="1">
    <citation type="submission" date="2016-03" db="EMBL/GenBank/DDBJ databases">
        <title>Mechanisms controlling the formation of the plant cell surface in tip-growing cells are functionally conserved among land plants.</title>
        <authorList>
            <person name="Honkanen S."/>
            <person name="Jones V.A."/>
            <person name="Morieri G."/>
            <person name="Champion C."/>
            <person name="Hetherington A.J."/>
            <person name="Kelly S."/>
            <person name="Saint-Marcoux D."/>
            <person name="Proust H."/>
            <person name="Prescott H."/>
            <person name="Dolan L."/>
        </authorList>
    </citation>
    <scope>NUCLEOTIDE SEQUENCE [LARGE SCALE GENOMIC DNA]</scope>
    <source>
        <tissue evidence="1">Whole gametophyte</tissue>
    </source>
</reference>